<dbReference type="PROSITE" id="PS51078">
    <property type="entry name" value="ICLR_ED"/>
    <property type="match status" value="1"/>
</dbReference>
<evidence type="ECO:0000313" key="6">
    <source>
        <dbReference type="EMBL" id="MDX2914582.1"/>
    </source>
</evidence>
<dbReference type="Gene3D" id="3.30.450.40">
    <property type="match status" value="1"/>
</dbReference>
<dbReference type="SUPFAM" id="SSF46785">
    <property type="entry name" value="Winged helix' DNA-binding domain"/>
    <property type="match status" value="1"/>
</dbReference>
<feature type="domain" description="HTH iclR-type" evidence="4">
    <location>
        <begin position="20"/>
        <end position="80"/>
    </location>
</feature>
<dbReference type="Pfam" id="PF01614">
    <property type="entry name" value="IclR_C"/>
    <property type="match status" value="1"/>
</dbReference>
<evidence type="ECO:0000313" key="7">
    <source>
        <dbReference type="Proteomes" id="UP001271723"/>
    </source>
</evidence>
<dbReference type="InterPro" id="IPR050707">
    <property type="entry name" value="HTH_MetabolicPath_Reg"/>
</dbReference>
<dbReference type="PANTHER" id="PTHR30136:SF24">
    <property type="entry name" value="HTH-TYPE TRANSCRIPTIONAL REPRESSOR ALLR"/>
    <property type="match status" value="1"/>
</dbReference>
<dbReference type="PROSITE" id="PS51077">
    <property type="entry name" value="HTH_ICLR"/>
    <property type="match status" value="1"/>
</dbReference>
<evidence type="ECO:0000259" key="4">
    <source>
        <dbReference type="PROSITE" id="PS51077"/>
    </source>
</evidence>
<dbReference type="SMART" id="SM00346">
    <property type="entry name" value="HTH_ICLR"/>
    <property type="match status" value="1"/>
</dbReference>
<gene>
    <name evidence="6" type="ORF">PV517_38660</name>
</gene>
<comment type="caution">
    <text evidence="6">The sequence shown here is derived from an EMBL/GenBank/DDBJ whole genome shotgun (WGS) entry which is preliminary data.</text>
</comment>
<dbReference type="Proteomes" id="UP001271723">
    <property type="component" value="Unassembled WGS sequence"/>
</dbReference>
<dbReference type="Pfam" id="PF09339">
    <property type="entry name" value="HTH_IclR"/>
    <property type="match status" value="1"/>
</dbReference>
<dbReference type="SUPFAM" id="SSF55781">
    <property type="entry name" value="GAF domain-like"/>
    <property type="match status" value="1"/>
</dbReference>
<organism evidence="6 7">
    <name type="scientific">Streptomyces griseiscabiei</name>
    <dbReference type="NCBI Taxonomy" id="2993540"/>
    <lineage>
        <taxon>Bacteria</taxon>
        <taxon>Bacillati</taxon>
        <taxon>Actinomycetota</taxon>
        <taxon>Actinomycetes</taxon>
        <taxon>Kitasatosporales</taxon>
        <taxon>Streptomycetaceae</taxon>
        <taxon>Streptomyces</taxon>
    </lineage>
</organism>
<dbReference type="EMBL" id="JARAVY010000021">
    <property type="protein sequence ID" value="MDX2914582.1"/>
    <property type="molecule type" value="Genomic_DNA"/>
</dbReference>
<dbReference type="PANTHER" id="PTHR30136">
    <property type="entry name" value="HELIX-TURN-HELIX TRANSCRIPTIONAL REGULATOR, ICLR FAMILY"/>
    <property type="match status" value="1"/>
</dbReference>
<evidence type="ECO:0000256" key="3">
    <source>
        <dbReference type="ARBA" id="ARBA00023163"/>
    </source>
</evidence>
<keyword evidence="3" id="KW-0804">Transcription</keyword>
<evidence type="ECO:0000256" key="1">
    <source>
        <dbReference type="ARBA" id="ARBA00023015"/>
    </source>
</evidence>
<evidence type="ECO:0000256" key="2">
    <source>
        <dbReference type="ARBA" id="ARBA00023125"/>
    </source>
</evidence>
<dbReference type="InterPro" id="IPR036390">
    <property type="entry name" value="WH_DNA-bd_sf"/>
</dbReference>
<name>A0ABU4LFY3_9ACTN</name>
<dbReference type="RefSeq" id="WP_256964270.1">
    <property type="nucleotide sequence ID" value="NZ_JAGJBZ010000001.1"/>
</dbReference>
<dbReference type="InterPro" id="IPR005471">
    <property type="entry name" value="Tscrpt_reg_IclR_N"/>
</dbReference>
<evidence type="ECO:0000259" key="5">
    <source>
        <dbReference type="PROSITE" id="PS51078"/>
    </source>
</evidence>
<keyword evidence="1" id="KW-0805">Transcription regulation</keyword>
<reference evidence="6 7" key="1">
    <citation type="journal article" date="2023" name="Microb. Genom.">
        <title>Mesoterricola silvestris gen. nov., sp. nov., Mesoterricola sediminis sp. nov., Geothrix oryzae sp. nov., Geothrix edaphica sp. nov., Geothrix rubra sp. nov., and Geothrix limicola sp. nov., six novel members of Acidobacteriota isolated from soils.</title>
        <authorList>
            <person name="Weisberg A.J."/>
            <person name="Pearce E."/>
            <person name="Kramer C.G."/>
            <person name="Chang J.H."/>
            <person name="Clarke C.R."/>
        </authorList>
    </citation>
    <scope>NUCLEOTIDE SEQUENCE [LARGE SCALE GENOMIC DNA]</scope>
    <source>
        <strain evidence="6 7">NRRL_B-2795</strain>
    </source>
</reference>
<dbReference type="InterPro" id="IPR029016">
    <property type="entry name" value="GAF-like_dom_sf"/>
</dbReference>
<accession>A0ABU4LFY3</accession>
<protein>
    <submittedName>
        <fullName evidence="6">IclR family transcriptional regulator</fullName>
    </submittedName>
</protein>
<proteinExistence type="predicted"/>
<sequence>MPQTIPVTTLPSDTRMTATPSILSKAFAVLNSFDQNSRHMPLAEVARRSGLPKSTVHRVLGMLMQLGAVVREGDSYRMGLSMFQLGSCSPEVALRDVALPHMEALHRATGQTLHLAVLHGADVIYLEKLRSRSARPLPTVVGGSLPAHLTGVGKVLLAHAGGEQRDAVLGGSLQGRTSRSVIDPQVLRRELRQIEKDGFGRDRSEAIEGLSCLAAPLRLGGQVVAALSVAFPAASGGGEILISPLLETAAAVSRSLTRSSGRL</sequence>
<feature type="domain" description="IclR-ED" evidence="5">
    <location>
        <begin position="81"/>
        <end position="262"/>
    </location>
</feature>
<keyword evidence="2" id="KW-0238">DNA-binding</keyword>
<dbReference type="InterPro" id="IPR014757">
    <property type="entry name" value="Tscrpt_reg_IclR_C"/>
</dbReference>
<dbReference type="Gene3D" id="1.10.10.10">
    <property type="entry name" value="Winged helix-like DNA-binding domain superfamily/Winged helix DNA-binding domain"/>
    <property type="match status" value="1"/>
</dbReference>
<keyword evidence="7" id="KW-1185">Reference proteome</keyword>
<dbReference type="InterPro" id="IPR036388">
    <property type="entry name" value="WH-like_DNA-bd_sf"/>
</dbReference>